<keyword evidence="2 5" id="KW-0540">Nuclease</keyword>
<accession>A0ABW0FY55</accession>
<evidence type="ECO:0000259" key="6">
    <source>
        <dbReference type="Pfam" id="PF01850"/>
    </source>
</evidence>
<keyword evidence="5" id="KW-0460">Magnesium</keyword>
<keyword evidence="8" id="KW-1185">Reference proteome</keyword>
<keyword evidence="3 5" id="KW-0479">Metal-binding</keyword>
<dbReference type="RefSeq" id="WP_374038371.1">
    <property type="nucleotide sequence ID" value="NZ_CP169082.1"/>
</dbReference>
<evidence type="ECO:0000313" key="8">
    <source>
        <dbReference type="Proteomes" id="UP001596152"/>
    </source>
</evidence>
<dbReference type="Pfam" id="PF01850">
    <property type="entry name" value="PIN"/>
    <property type="match status" value="1"/>
</dbReference>
<dbReference type="Proteomes" id="UP001596152">
    <property type="component" value="Unassembled WGS sequence"/>
</dbReference>
<dbReference type="InterPro" id="IPR002716">
    <property type="entry name" value="PIN_dom"/>
</dbReference>
<dbReference type="NCBIfam" id="TIGR00028">
    <property type="entry name" value="Mtu_PIN_fam"/>
    <property type="match status" value="1"/>
</dbReference>
<dbReference type="EMBL" id="JBHSLF010000055">
    <property type="protein sequence ID" value="MFC5346059.1"/>
    <property type="molecule type" value="Genomic_DNA"/>
</dbReference>
<dbReference type="Gene3D" id="3.40.50.1010">
    <property type="entry name" value="5'-nuclease"/>
    <property type="match status" value="1"/>
</dbReference>
<feature type="binding site" evidence="5">
    <location>
        <position position="6"/>
    </location>
    <ligand>
        <name>Mg(2+)</name>
        <dbReference type="ChEBI" id="CHEBI:18420"/>
    </ligand>
</feature>
<keyword evidence="4 5" id="KW-0378">Hydrolase</keyword>
<evidence type="ECO:0000256" key="1">
    <source>
        <dbReference type="ARBA" id="ARBA00022649"/>
    </source>
</evidence>
<dbReference type="SUPFAM" id="SSF88723">
    <property type="entry name" value="PIN domain-like"/>
    <property type="match status" value="1"/>
</dbReference>
<proteinExistence type="inferred from homology"/>
<protein>
    <recommendedName>
        <fullName evidence="5">Ribonuclease VapC</fullName>
        <shortName evidence="5">RNase VapC</shortName>
        <ecNumber evidence="5">3.1.-.-</ecNumber>
    </recommendedName>
    <alternativeName>
        <fullName evidence="5">Toxin VapC</fullName>
    </alternativeName>
</protein>
<keyword evidence="5" id="KW-0800">Toxin</keyword>
<feature type="binding site" evidence="5">
    <location>
        <position position="106"/>
    </location>
    <ligand>
        <name>Mg(2+)</name>
        <dbReference type="ChEBI" id="CHEBI:18420"/>
    </ligand>
</feature>
<feature type="domain" description="PIN" evidence="6">
    <location>
        <begin position="3"/>
        <end position="128"/>
    </location>
</feature>
<dbReference type="InterPro" id="IPR022907">
    <property type="entry name" value="VapC_family"/>
</dbReference>
<reference evidence="8" key="1">
    <citation type="journal article" date="2019" name="Int. J. Syst. Evol. Microbiol.">
        <title>The Global Catalogue of Microorganisms (GCM) 10K type strain sequencing project: providing services to taxonomists for standard genome sequencing and annotation.</title>
        <authorList>
            <consortium name="The Broad Institute Genomics Platform"/>
            <consortium name="The Broad Institute Genome Sequencing Center for Infectious Disease"/>
            <person name="Wu L."/>
            <person name="Ma J."/>
        </authorList>
    </citation>
    <scope>NUCLEOTIDE SEQUENCE [LARGE SCALE GENOMIC DNA]</scope>
    <source>
        <strain evidence="8">JCM 12125</strain>
    </source>
</reference>
<organism evidence="7 8">
    <name type="scientific">Brevundimonas staleyi</name>
    <dbReference type="NCBI Taxonomy" id="74326"/>
    <lineage>
        <taxon>Bacteria</taxon>
        <taxon>Pseudomonadati</taxon>
        <taxon>Pseudomonadota</taxon>
        <taxon>Alphaproteobacteria</taxon>
        <taxon>Caulobacterales</taxon>
        <taxon>Caulobacteraceae</taxon>
        <taxon>Brevundimonas</taxon>
    </lineage>
</organism>
<comment type="function">
    <text evidence="5">Toxic component of a toxin-antitoxin (TA) system. An RNase.</text>
</comment>
<comment type="similarity">
    <text evidence="5">Belongs to the PINc/VapC protein family.</text>
</comment>
<evidence type="ECO:0000256" key="3">
    <source>
        <dbReference type="ARBA" id="ARBA00022723"/>
    </source>
</evidence>
<name>A0ABW0FY55_9CAUL</name>
<evidence type="ECO:0000256" key="5">
    <source>
        <dbReference type="HAMAP-Rule" id="MF_00265"/>
    </source>
</evidence>
<dbReference type="InterPro" id="IPR006226">
    <property type="entry name" value="Mtu_PIN"/>
</dbReference>
<evidence type="ECO:0000313" key="7">
    <source>
        <dbReference type="EMBL" id="MFC5346059.1"/>
    </source>
</evidence>
<comment type="cofactor">
    <cofactor evidence="5">
        <name>Mg(2+)</name>
        <dbReference type="ChEBI" id="CHEBI:18420"/>
    </cofactor>
</comment>
<keyword evidence="1 5" id="KW-1277">Toxin-antitoxin system</keyword>
<dbReference type="EC" id="3.1.-.-" evidence="5"/>
<sequence length="147" mass="16302">MTYLLDVNVVIAILDRAHVWHEEAFSWFSRARHERWATCPIVQNGFVRITSGAGYKPTLGSPEEVAFLLKDLLEQPNHEFWPDDLSLVQSELVDMARVVSHKQTTDVYLLALAVSRGAKLATLDRSLAVSAVKGGAHALEVISDPAH</sequence>
<dbReference type="HAMAP" id="MF_00265">
    <property type="entry name" value="VapC_Nob1"/>
    <property type="match status" value="1"/>
</dbReference>
<evidence type="ECO:0000256" key="2">
    <source>
        <dbReference type="ARBA" id="ARBA00022722"/>
    </source>
</evidence>
<evidence type="ECO:0000256" key="4">
    <source>
        <dbReference type="ARBA" id="ARBA00022801"/>
    </source>
</evidence>
<dbReference type="InterPro" id="IPR029060">
    <property type="entry name" value="PIN-like_dom_sf"/>
</dbReference>
<gene>
    <name evidence="5" type="primary">vapC</name>
    <name evidence="7" type="ORF">ACFPIE_19250</name>
</gene>
<comment type="caution">
    <text evidence="7">The sequence shown here is derived from an EMBL/GenBank/DDBJ whole genome shotgun (WGS) entry which is preliminary data.</text>
</comment>